<comment type="subcellular location">
    <subcellularLocation>
        <location evidence="1">Nucleus</location>
    </subcellularLocation>
</comment>
<dbReference type="Proteomes" id="UP000291343">
    <property type="component" value="Unassembled WGS sequence"/>
</dbReference>
<keyword evidence="6" id="KW-1185">Reference proteome</keyword>
<evidence type="ECO:0000313" key="6">
    <source>
        <dbReference type="Proteomes" id="UP000291343"/>
    </source>
</evidence>
<comment type="similarity">
    <text evidence="2">Belongs to the AMY1 family.</text>
</comment>
<dbReference type="InParanoid" id="A0A482XEA8"/>
<dbReference type="GO" id="GO:0003713">
    <property type="term" value="F:transcription coactivator activity"/>
    <property type="evidence" value="ECO:0007669"/>
    <property type="project" value="InterPro"/>
</dbReference>
<keyword evidence="3" id="KW-0539">Nucleus</keyword>
<evidence type="ECO:0000256" key="2">
    <source>
        <dbReference type="ARBA" id="ARBA00009389"/>
    </source>
</evidence>
<evidence type="ECO:0000256" key="3">
    <source>
        <dbReference type="ARBA" id="ARBA00023242"/>
    </source>
</evidence>
<gene>
    <name evidence="5" type="ORF">LSTR_LSTR009248</name>
</gene>
<reference evidence="5 6" key="1">
    <citation type="journal article" date="2017" name="Gigascience">
        <title>Genome sequence of the small brown planthopper, Laodelphax striatellus.</title>
        <authorList>
            <person name="Zhu J."/>
            <person name="Jiang F."/>
            <person name="Wang X."/>
            <person name="Yang P."/>
            <person name="Bao Y."/>
            <person name="Zhao W."/>
            <person name="Wang W."/>
            <person name="Lu H."/>
            <person name="Wang Q."/>
            <person name="Cui N."/>
            <person name="Li J."/>
            <person name="Chen X."/>
            <person name="Luo L."/>
            <person name="Yu J."/>
            <person name="Kang L."/>
            <person name="Cui F."/>
        </authorList>
    </citation>
    <scope>NUCLEOTIDE SEQUENCE [LARGE SCALE GENOMIC DNA]</scope>
    <source>
        <strain evidence="5">Lst14</strain>
    </source>
</reference>
<feature type="coiled-coil region" evidence="4">
    <location>
        <begin position="66"/>
        <end position="93"/>
    </location>
</feature>
<dbReference type="OrthoDB" id="524165at2759"/>
<dbReference type="AlphaFoldDB" id="A0A482XEA8"/>
<dbReference type="SMR" id="A0A482XEA8"/>
<dbReference type="PRINTS" id="PR02028">
    <property type="entry name" value="CMYCBINDINGP"/>
</dbReference>
<evidence type="ECO:0000313" key="5">
    <source>
        <dbReference type="EMBL" id="RZF43651.1"/>
    </source>
</evidence>
<keyword evidence="4" id="KW-0175">Coiled coil</keyword>
<evidence type="ECO:0008006" key="7">
    <source>
        <dbReference type="Google" id="ProtNLM"/>
    </source>
</evidence>
<dbReference type="InterPro" id="IPR026060">
    <property type="entry name" value="AMY1"/>
</dbReference>
<evidence type="ECO:0000256" key="4">
    <source>
        <dbReference type="SAM" id="Coils"/>
    </source>
</evidence>
<protein>
    <recommendedName>
        <fullName evidence="7">c-Myc-binding protein</fullName>
    </recommendedName>
</protein>
<proteinExistence type="inferred from homology"/>
<comment type="caution">
    <text evidence="5">The sequence shown here is derived from an EMBL/GenBank/DDBJ whole genome shotgun (WGS) entry which is preliminary data.</text>
</comment>
<evidence type="ECO:0000256" key="1">
    <source>
        <dbReference type="ARBA" id="ARBA00004123"/>
    </source>
</evidence>
<dbReference type="STRING" id="195883.A0A482XEA8"/>
<sequence length="119" mass="13635">MSSITGVCRPIDSKREEFRKYLESSGVMDAMTNALVMLYEETDKPSDALGYVIKQLCMDRAEHAELEMLKQGVESLTIKVQTLEEQKSNLKQRLEIYEPWDEDEVPEKKASENNEVSTS</sequence>
<name>A0A482XEA8_LAOST</name>
<organism evidence="5 6">
    <name type="scientific">Laodelphax striatellus</name>
    <name type="common">Small brown planthopper</name>
    <name type="synonym">Delphax striatella</name>
    <dbReference type="NCBI Taxonomy" id="195883"/>
    <lineage>
        <taxon>Eukaryota</taxon>
        <taxon>Metazoa</taxon>
        <taxon>Ecdysozoa</taxon>
        <taxon>Arthropoda</taxon>
        <taxon>Hexapoda</taxon>
        <taxon>Insecta</taxon>
        <taxon>Pterygota</taxon>
        <taxon>Neoptera</taxon>
        <taxon>Paraneoptera</taxon>
        <taxon>Hemiptera</taxon>
        <taxon>Auchenorrhyncha</taxon>
        <taxon>Fulgoroidea</taxon>
        <taxon>Delphacidae</taxon>
        <taxon>Criomorphinae</taxon>
        <taxon>Laodelphax</taxon>
    </lineage>
</organism>
<accession>A0A482XEA8</accession>
<dbReference type="PANTHER" id="PTHR13168">
    <property type="entry name" value="ASSOCIATE OF C-MYC AMY-1"/>
    <property type="match status" value="1"/>
</dbReference>
<dbReference type="PANTHER" id="PTHR13168:SF0">
    <property type="entry name" value="C-MYC-BINDING PROTEIN"/>
    <property type="match status" value="1"/>
</dbReference>
<dbReference type="GO" id="GO:0005634">
    <property type="term" value="C:nucleus"/>
    <property type="evidence" value="ECO:0007669"/>
    <property type="project" value="UniProtKB-SubCell"/>
</dbReference>
<dbReference type="EMBL" id="QKKF02012532">
    <property type="protein sequence ID" value="RZF43651.1"/>
    <property type="molecule type" value="Genomic_DNA"/>
</dbReference>